<keyword evidence="13" id="KW-0067">ATP-binding</keyword>
<evidence type="ECO:0000256" key="12">
    <source>
        <dbReference type="ARBA" id="ARBA00022741"/>
    </source>
</evidence>
<dbReference type="Gene3D" id="1.20.1300.10">
    <property type="entry name" value="Fumarate reductase/succinate dehydrogenase, transmembrane subunit"/>
    <property type="match status" value="1"/>
</dbReference>
<dbReference type="PRINTS" id="PR00301">
    <property type="entry name" value="HEATSHOCK70"/>
</dbReference>
<keyword evidence="18" id="KW-0472">Membrane</keyword>
<keyword evidence="21" id="KW-1185">Reference proteome</keyword>
<evidence type="ECO:0000256" key="6">
    <source>
        <dbReference type="ARBA" id="ARBA00011313"/>
    </source>
</evidence>
<evidence type="ECO:0000256" key="9">
    <source>
        <dbReference type="ARBA" id="ARBA00022617"/>
    </source>
</evidence>
<dbReference type="GO" id="GO:0006099">
    <property type="term" value="P:tricarboxylic acid cycle"/>
    <property type="evidence" value="ECO:0007669"/>
    <property type="project" value="UniProtKB-KW"/>
</dbReference>
<dbReference type="FunFam" id="3.30.420.40:FF:000028">
    <property type="entry name" value="heat shock 70 kDa protein-like"/>
    <property type="match status" value="1"/>
</dbReference>
<dbReference type="NCBIfam" id="TIGR02970">
    <property type="entry name" value="succ_dehyd_cytB"/>
    <property type="match status" value="1"/>
</dbReference>
<dbReference type="OrthoDB" id="1165518at2759"/>
<dbReference type="GO" id="GO:0140662">
    <property type="term" value="F:ATP-dependent protein folding chaperone"/>
    <property type="evidence" value="ECO:0007669"/>
    <property type="project" value="InterPro"/>
</dbReference>
<keyword evidence="15" id="KW-1133">Transmembrane helix</keyword>
<comment type="cofactor">
    <cofactor evidence="1">
        <name>heme</name>
        <dbReference type="ChEBI" id="CHEBI:30413"/>
    </cofactor>
</comment>
<evidence type="ECO:0000256" key="15">
    <source>
        <dbReference type="ARBA" id="ARBA00022989"/>
    </source>
</evidence>
<dbReference type="PANTHER" id="PTHR10978">
    <property type="entry name" value="SUCCINATE DEHYDROGENASE CYTOCHROME B560 SUBUNIT"/>
    <property type="match status" value="1"/>
</dbReference>
<evidence type="ECO:0000256" key="17">
    <source>
        <dbReference type="ARBA" id="ARBA00023128"/>
    </source>
</evidence>
<dbReference type="InterPro" id="IPR034804">
    <property type="entry name" value="SQR/QFR_C/D"/>
</dbReference>
<name>A0A2P5BAD3_PARAD</name>
<dbReference type="InterPro" id="IPR014314">
    <property type="entry name" value="Succ_DH_cytb556"/>
</dbReference>
<evidence type="ECO:0000256" key="8">
    <source>
        <dbReference type="ARBA" id="ARBA00022532"/>
    </source>
</evidence>
<keyword evidence="14" id="KW-0809">Transit peptide</keyword>
<comment type="subcellular location">
    <subcellularLocation>
        <location evidence="3">Mitochondrion inner membrane</location>
        <topology evidence="3">Single-pass membrane protein</topology>
    </subcellularLocation>
</comment>
<keyword evidence="9" id="KW-0349">Heme</keyword>
<dbReference type="STRING" id="3476.A0A2P5BAD3"/>
<evidence type="ECO:0000256" key="13">
    <source>
        <dbReference type="ARBA" id="ARBA00022840"/>
    </source>
</evidence>
<dbReference type="GO" id="GO:0005743">
    <property type="term" value="C:mitochondrial inner membrane"/>
    <property type="evidence" value="ECO:0007669"/>
    <property type="project" value="UniProtKB-SubCell"/>
</dbReference>
<dbReference type="AlphaFoldDB" id="A0A2P5BAD3"/>
<dbReference type="PANTHER" id="PTHR10978:SF5">
    <property type="entry name" value="SUCCINATE DEHYDROGENASE CYTOCHROME B560 SUBUNIT, MITOCHONDRIAL"/>
    <property type="match status" value="1"/>
</dbReference>
<evidence type="ECO:0000313" key="20">
    <source>
        <dbReference type="EMBL" id="PON45750.1"/>
    </source>
</evidence>
<evidence type="ECO:0000256" key="14">
    <source>
        <dbReference type="ARBA" id="ARBA00022946"/>
    </source>
</evidence>
<keyword evidence="16" id="KW-0408">Iron</keyword>
<evidence type="ECO:0000256" key="10">
    <source>
        <dbReference type="ARBA" id="ARBA00022692"/>
    </source>
</evidence>
<dbReference type="Pfam" id="PF00012">
    <property type="entry name" value="HSP70"/>
    <property type="match status" value="1"/>
</dbReference>
<comment type="pathway">
    <text evidence="4">Carbohydrate metabolism; tricarboxylic acid cycle.</text>
</comment>
<evidence type="ECO:0000256" key="2">
    <source>
        <dbReference type="ARBA" id="ARBA00004050"/>
    </source>
</evidence>
<dbReference type="EMBL" id="JXTB01000324">
    <property type="protein sequence ID" value="PON45750.1"/>
    <property type="molecule type" value="Genomic_DNA"/>
</dbReference>
<keyword evidence="10" id="KW-0812">Transmembrane</keyword>
<dbReference type="Proteomes" id="UP000237105">
    <property type="component" value="Unassembled WGS sequence"/>
</dbReference>
<feature type="region of interest" description="Disordered" evidence="19">
    <location>
        <begin position="246"/>
        <end position="266"/>
    </location>
</feature>
<dbReference type="InterPro" id="IPR000701">
    <property type="entry name" value="SuccDH_FuR_B_TM-su"/>
</dbReference>
<protein>
    <submittedName>
        <fullName evidence="20">Succinate dehydrogenase</fullName>
    </submittedName>
</protein>
<dbReference type="Pfam" id="PF01127">
    <property type="entry name" value="Sdh_cyt"/>
    <property type="match status" value="1"/>
</dbReference>
<keyword evidence="11" id="KW-0479">Metal-binding</keyword>
<evidence type="ECO:0000256" key="5">
    <source>
        <dbReference type="ARBA" id="ARBA00007381"/>
    </source>
</evidence>
<evidence type="ECO:0000256" key="7">
    <source>
        <dbReference type="ARBA" id="ARBA00022448"/>
    </source>
</evidence>
<evidence type="ECO:0000256" key="1">
    <source>
        <dbReference type="ARBA" id="ARBA00001971"/>
    </source>
</evidence>
<dbReference type="GO" id="GO:0006121">
    <property type="term" value="P:mitochondrial electron transport, succinate to ubiquinone"/>
    <property type="evidence" value="ECO:0007669"/>
    <property type="project" value="TreeGrafter"/>
</dbReference>
<evidence type="ECO:0000256" key="18">
    <source>
        <dbReference type="ARBA" id="ARBA00023136"/>
    </source>
</evidence>
<evidence type="ECO:0000256" key="3">
    <source>
        <dbReference type="ARBA" id="ARBA00004434"/>
    </source>
</evidence>
<evidence type="ECO:0000256" key="19">
    <source>
        <dbReference type="SAM" id="MobiDB-lite"/>
    </source>
</evidence>
<dbReference type="GO" id="GO:0005524">
    <property type="term" value="F:ATP binding"/>
    <property type="evidence" value="ECO:0007669"/>
    <property type="project" value="UniProtKB-KW"/>
</dbReference>
<organism evidence="20 21">
    <name type="scientific">Parasponia andersonii</name>
    <name type="common">Sponia andersonii</name>
    <dbReference type="NCBI Taxonomy" id="3476"/>
    <lineage>
        <taxon>Eukaryota</taxon>
        <taxon>Viridiplantae</taxon>
        <taxon>Streptophyta</taxon>
        <taxon>Embryophyta</taxon>
        <taxon>Tracheophyta</taxon>
        <taxon>Spermatophyta</taxon>
        <taxon>Magnoliopsida</taxon>
        <taxon>eudicotyledons</taxon>
        <taxon>Gunneridae</taxon>
        <taxon>Pentapetalae</taxon>
        <taxon>rosids</taxon>
        <taxon>fabids</taxon>
        <taxon>Rosales</taxon>
        <taxon>Cannabaceae</taxon>
        <taxon>Parasponia</taxon>
    </lineage>
</organism>
<dbReference type="Gene3D" id="3.30.420.40">
    <property type="match status" value="1"/>
</dbReference>
<gene>
    <name evidence="20" type="ORF">PanWU01x14_256250</name>
</gene>
<keyword evidence="17" id="KW-0496">Mitochondrion</keyword>
<keyword evidence="12" id="KW-0547">Nucleotide-binding</keyword>
<comment type="caution">
    <text evidence="20">The sequence shown here is derived from an EMBL/GenBank/DDBJ whole genome shotgun (WGS) entry which is preliminary data.</text>
</comment>
<dbReference type="InterPro" id="IPR013126">
    <property type="entry name" value="Hsp_70_fam"/>
</dbReference>
<proteinExistence type="inferred from homology"/>
<comment type="function">
    <text evidence="2">Membrane-anchoring subunit of succinate dehydrogenase (SDH).</text>
</comment>
<keyword evidence="8" id="KW-0816">Tricarboxylic acid cycle</keyword>
<sequence>MATAALLRSFRRRDVSSLPLSAYRSLTGTAKPSYMGPKWSSLVRPFSTIPVASDVIGLGLGTTNSCISVMEWKNPNVIENSEGAQTTPSVVAFSQKGELANGQQHSPSQMKETAEAYLGKTVSNEDKKPNSMNILRPLSPHLPIYKPHLTSTLSITNRISGAFLTTLVLSFYLLCLKMGRICFTYDEFYRFFFYSSKLFPVSVEIAALGLSYHLYYGIRHLSADFWGYFTLPADLKSARRRATKDAGRVAGGSDGAASYGGSQGGEKTLTSGPWRVLYLNVGAYEFVGPWRVLYLNVGAYEFVG</sequence>
<keyword evidence="7" id="KW-0813">Transport</keyword>
<dbReference type="CDD" id="cd03499">
    <property type="entry name" value="SQR_TypeC_SdhC"/>
    <property type="match status" value="1"/>
</dbReference>
<evidence type="ECO:0000313" key="21">
    <source>
        <dbReference type="Proteomes" id="UP000237105"/>
    </source>
</evidence>
<dbReference type="FunFam" id="1.20.1300.10:FF:000014">
    <property type="entry name" value="Succinate dehydrogenase subunit 3-1, mitochondrial"/>
    <property type="match status" value="1"/>
</dbReference>
<evidence type="ECO:0000256" key="11">
    <source>
        <dbReference type="ARBA" id="ARBA00022723"/>
    </source>
</evidence>
<accession>A0A2P5BAD3</accession>
<dbReference type="GO" id="GO:0045273">
    <property type="term" value="C:respiratory chain complex II (succinate dehydrogenase)"/>
    <property type="evidence" value="ECO:0007669"/>
    <property type="project" value="UniProtKB-ARBA"/>
</dbReference>
<comment type="subunit">
    <text evidence="6">Component of complex II composed of eight subunits in plants: four classical SDH subunits SDH1, SDH2, SDH3 and SDH4 (a flavoprotein (FP), an iron-sulfur protein (IP), and a cytochrome b composed of a large and a small subunit.), as well as four subunits unknown in mitochondria from bacteria and heterotrophic eukaryotes.</text>
</comment>
<dbReference type="GO" id="GO:0009055">
    <property type="term" value="F:electron transfer activity"/>
    <property type="evidence" value="ECO:0007669"/>
    <property type="project" value="InterPro"/>
</dbReference>
<comment type="similarity">
    <text evidence="5">Belongs to the heat shock protein 70 family.</text>
</comment>
<dbReference type="SUPFAM" id="SSF81343">
    <property type="entry name" value="Fumarate reductase respiratory complex transmembrane subunits"/>
    <property type="match status" value="1"/>
</dbReference>
<evidence type="ECO:0000256" key="16">
    <source>
        <dbReference type="ARBA" id="ARBA00023004"/>
    </source>
</evidence>
<evidence type="ECO:0000256" key="4">
    <source>
        <dbReference type="ARBA" id="ARBA00005163"/>
    </source>
</evidence>
<dbReference type="GO" id="GO:0046872">
    <property type="term" value="F:metal ion binding"/>
    <property type="evidence" value="ECO:0007669"/>
    <property type="project" value="UniProtKB-KW"/>
</dbReference>
<reference evidence="21" key="1">
    <citation type="submission" date="2016-06" db="EMBL/GenBank/DDBJ databases">
        <title>Parallel loss of symbiosis genes in relatives of nitrogen-fixing non-legume Parasponia.</title>
        <authorList>
            <person name="Van Velzen R."/>
            <person name="Holmer R."/>
            <person name="Bu F."/>
            <person name="Rutten L."/>
            <person name="Van Zeijl A."/>
            <person name="Liu W."/>
            <person name="Santuari L."/>
            <person name="Cao Q."/>
            <person name="Sharma T."/>
            <person name="Shen D."/>
            <person name="Roswanjaya Y."/>
            <person name="Wardhani T."/>
            <person name="Kalhor M.S."/>
            <person name="Jansen J."/>
            <person name="Van den Hoogen J."/>
            <person name="Gungor B."/>
            <person name="Hartog M."/>
            <person name="Hontelez J."/>
            <person name="Verver J."/>
            <person name="Yang W.-C."/>
            <person name="Schijlen E."/>
            <person name="Repin R."/>
            <person name="Schilthuizen M."/>
            <person name="Schranz E."/>
            <person name="Heidstra R."/>
            <person name="Miyata K."/>
            <person name="Fedorova E."/>
            <person name="Kohlen W."/>
            <person name="Bisseling T."/>
            <person name="Smit S."/>
            <person name="Geurts R."/>
        </authorList>
    </citation>
    <scope>NUCLEOTIDE SEQUENCE [LARGE SCALE GENOMIC DNA]</scope>
    <source>
        <strain evidence="21">cv. WU1-14</strain>
    </source>
</reference>